<feature type="compositionally biased region" description="Low complexity" evidence="1">
    <location>
        <begin position="405"/>
        <end position="417"/>
    </location>
</feature>
<feature type="region of interest" description="Disordered" evidence="1">
    <location>
        <begin position="402"/>
        <end position="457"/>
    </location>
</feature>
<reference evidence="2 3" key="1">
    <citation type="submission" date="2015-09" db="EMBL/GenBank/DDBJ databases">
        <title>Sorangium comparison.</title>
        <authorList>
            <person name="Zaburannyi N."/>
            <person name="Bunk B."/>
            <person name="Overmann J."/>
            <person name="Mueller R."/>
        </authorList>
    </citation>
    <scope>NUCLEOTIDE SEQUENCE [LARGE SCALE GENOMIC DNA]</scope>
    <source>
        <strain evidence="2 3">So ce26</strain>
    </source>
</reference>
<dbReference type="PANTHER" id="PTHR34817">
    <property type="entry name" value="NUCLEOTIDYLTRANSFERASE"/>
    <property type="match status" value="1"/>
</dbReference>
<dbReference type="EMBL" id="CP012673">
    <property type="protein sequence ID" value="AUX46984.1"/>
    <property type="molecule type" value="Genomic_DNA"/>
</dbReference>
<evidence type="ECO:0000256" key="1">
    <source>
        <dbReference type="SAM" id="MobiDB-lite"/>
    </source>
</evidence>
<proteinExistence type="predicted"/>
<dbReference type="RefSeq" id="WP_104985082.1">
    <property type="nucleotide sequence ID" value="NZ_CP012673.1"/>
</dbReference>
<organism evidence="2 3">
    <name type="scientific">Sorangium cellulosum</name>
    <name type="common">Polyangium cellulosum</name>
    <dbReference type="NCBI Taxonomy" id="56"/>
    <lineage>
        <taxon>Bacteria</taxon>
        <taxon>Pseudomonadati</taxon>
        <taxon>Myxococcota</taxon>
        <taxon>Polyangia</taxon>
        <taxon>Polyangiales</taxon>
        <taxon>Polyangiaceae</taxon>
        <taxon>Sorangium</taxon>
    </lineage>
</organism>
<evidence type="ECO:0000313" key="2">
    <source>
        <dbReference type="EMBL" id="AUX46984.1"/>
    </source>
</evidence>
<dbReference type="InterPro" id="IPR018775">
    <property type="entry name" value="RlaP"/>
</dbReference>
<accession>A0A2L0F5X2</accession>
<protein>
    <recommendedName>
        <fullName evidence="4">UDP-phosphate N-acetylglucosaminyl 1-phosphate transferase</fullName>
    </recommendedName>
</protein>
<name>A0A2L0F5X2_SORCE</name>
<dbReference type="Pfam" id="PF10127">
    <property type="entry name" value="RlaP"/>
    <property type="match status" value="1"/>
</dbReference>
<gene>
    <name evidence="2" type="ORF">SOCE26_084950</name>
</gene>
<sequence length="457" mass="50208">MVASAFMELRLRGLTHLDPLSVPLPHGTEVTTRVDRVLGDRRVPQGAVGRVVASAGAELDVMIIGVGVVRYRRDELVPRKAGQVRHAERRGAAWDALRPAIVLEAVVGSRAWGLANEGSDTDRRGVFALPFLWTAGLADPPRDLVSADGSSAYWEIEKAIRQALRADPNTLELLFVPTAEPRDSIGAWLLEARDAFVSSAIYGSFGRYALSQLKRLSQAHRLAEHRERVLDWLADDPSLSLDDVARRLAAVSPRAAPTAADGELQAKEYIKQLYRSLYDQGLLPARDLASLAGFARGRARTSLDPARDLRPKNAYNLVRLIATAIRWLRDGEVDLVVRGELRETLLAIKTGAWPLDRTLELAEAMTPELEAARLATKLPPHPDVPRAEALLRRVREEVARRHLAAEPGPLGAGAPPRAGGGLGRGRPEPRAGRRHARRRGRAPGRRRSLQRAPGRRR</sequence>
<dbReference type="OrthoDB" id="243791at2"/>
<evidence type="ECO:0008006" key="4">
    <source>
        <dbReference type="Google" id="ProtNLM"/>
    </source>
</evidence>
<dbReference type="PANTHER" id="PTHR34817:SF2">
    <property type="entry name" value="NUCLEOTIDYLTRANSFERASE"/>
    <property type="match status" value="1"/>
</dbReference>
<feature type="compositionally biased region" description="Basic residues" evidence="1">
    <location>
        <begin position="432"/>
        <end position="457"/>
    </location>
</feature>
<dbReference type="AlphaFoldDB" id="A0A2L0F5X2"/>
<evidence type="ECO:0000313" key="3">
    <source>
        <dbReference type="Proteomes" id="UP000238348"/>
    </source>
</evidence>
<dbReference type="Proteomes" id="UP000238348">
    <property type="component" value="Chromosome"/>
</dbReference>